<evidence type="ECO:0000256" key="1">
    <source>
        <dbReference type="ARBA" id="ARBA00007768"/>
    </source>
</evidence>
<keyword evidence="4" id="KW-1185">Reference proteome</keyword>
<reference evidence="3 4" key="1">
    <citation type="submission" date="2020-08" db="EMBL/GenBank/DDBJ databases">
        <title>Genome public.</title>
        <authorList>
            <person name="Liu C."/>
            <person name="Sun Q."/>
        </authorList>
    </citation>
    <scope>NUCLEOTIDE SEQUENCE [LARGE SCALE GENOMIC DNA]</scope>
    <source>
        <strain evidence="3 4">NSJ-26</strain>
    </source>
</reference>
<keyword evidence="2" id="KW-0963">Cytoplasm</keyword>
<dbReference type="GO" id="GO:0005737">
    <property type="term" value="C:cytoplasm"/>
    <property type="evidence" value="ECO:0007669"/>
    <property type="project" value="UniProtKB-SubCell"/>
</dbReference>
<dbReference type="Gene3D" id="3.20.20.380">
    <property type="entry name" value="Copper homeostasis (CutC) domain"/>
    <property type="match status" value="1"/>
</dbReference>
<dbReference type="HAMAP" id="MF_00795">
    <property type="entry name" value="CutC"/>
    <property type="match status" value="1"/>
</dbReference>
<dbReference type="Proteomes" id="UP000601522">
    <property type="component" value="Unassembled WGS sequence"/>
</dbReference>
<comment type="caution">
    <text evidence="2">Once thought to be involved in copper homeostasis, experiments in E.coli have shown this is not the case.</text>
</comment>
<evidence type="ECO:0000256" key="2">
    <source>
        <dbReference type="HAMAP-Rule" id="MF_00795"/>
    </source>
</evidence>
<dbReference type="InterPro" id="IPR005627">
    <property type="entry name" value="CutC-like"/>
</dbReference>
<sequence>MLKEACVGSYIEAKKAEDLGADRIELCDNLNEGGTTPSLGTIKIAKETISVPIFPIIRPRGGNFIFSEEEIKIMERDIELCKSLNIDGVVIGALTSNNEIDEDVIIRLIEKAKGMNITFHMAFDLIDNRKAAIDKLIQLGVNRILTKGGNKSAMNNLNILRETVEYAGNRINILAGGGITKDNYKYIVDKTCVKEVHGTKIVGKLID</sequence>
<accession>A0A926EXE8</accession>
<dbReference type="PANTHER" id="PTHR12598">
    <property type="entry name" value="COPPER HOMEOSTASIS PROTEIN CUTC"/>
    <property type="match status" value="1"/>
</dbReference>
<protein>
    <recommendedName>
        <fullName evidence="2">PF03932 family protein CutC</fullName>
    </recommendedName>
</protein>
<dbReference type="InterPro" id="IPR036822">
    <property type="entry name" value="CutC-like_dom_sf"/>
</dbReference>
<dbReference type="SUPFAM" id="SSF110395">
    <property type="entry name" value="CutC-like"/>
    <property type="match status" value="1"/>
</dbReference>
<comment type="caution">
    <text evidence="3">The sequence shown here is derived from an EMBL/GenBank/DDBJ whole genome shotgun (WGS) entry which is preliminary data.</text>
</comment>
<proteinExistence type="inferred from homology"/>
<dbReference type="AlphaFoldDB" id="A0A926EXE8"/>
<evidence type="ECO:0000313" key="4">
    <source>
        <dbReference type="Proteomes" id="UP000601522"/>
    </source>
</evidence>
<comment type="similarity">
    <text evidence="1 2">Belongs to the CutC family.</text>
</comment>
<organism evidence="3 4">
    <name type="scientific">Wansuia hejianensis</name>
    <dbReference type="NCBI Taxonomy" id="2763667"/>
    <lineage>
        <taxon>Bacteria</taxon>
        <taxon>Bacillati</taxon>
        <taxon>Bacillota</taxon>
        <taxon>Clostridia</taxon>
        <taxon>Lachnospirales</taxon>
        <taxon>Lachnospiraceae</taxon>
        <taxon>Wansuia</taxon>
    </lineage>
</organism>
<evidence type="ECO:0000313" key="3">
    <source>
        <dbReference type="EMBL" id="MBC8590270.1"/>
    </source>
</evidence>
<dbReference type="Pfam" id="PF03932">
    <property type="entry name" value="CutC"/>
    <property type="match status" value="1"/>
</dbReference>
<name>A0A926EXE8_9FIRM</name>
<dbReference type="PANTHER" id="PTHR12598:SF0">
    <property type="entry name" value="COPPER HOMEOSTASIS PROTEIN CUTC HOMOLOG"/>
    <property type="match status" value="1"/>
</dbReference>
<gene>
    <name evidence="2" type="primary">cutC</name>
    <name evidence="3" type="ORF">H8689_03825</name>
</gene>
<dbReference type="GO" id="GO:0005507">
    <property type="term" value="F:copper ion binding"/>
    <property type="evidence" value="ECO:0007669"/>
    <property type="project" value="TreeGrafter"/>
</dbReference>
<dbReference type="EMBL" id="JACRTK010000001">
    <property type="protein sequence ID" value="MBC8590270.1"/>
    <property type="molecule type" value="Genomic_DNA"/>
</dbReference>
<comment type="subcellular location">
    <subcellularLocation>
        <location evidence="2">Cytoplasm</location>
    </subcellularLocation>
</comment>